<feature type="domain" description="HNH nuclease" evidence="2">
    <location>
        <begin position="203"/>
        <end position="256"/>
    </location>
</feature>
<dbReference type="GO" id="GO:0050797">
    <property type="term" value="F:thymidylate synthase (FAD) activity"/>
    <property type="evidence" value="ECO:0007669"/>
    <property type="project" value="InterPro"/>
</dbReference>
<evidence type="ECO:0000313" key="3">
    <source>
        <dbReference type="EMBL" id="DAG01205.1"/>
    </source>
</evidence>
<evidence type="ECO:0000259" key="1">
    <source>
        <dbReference type="SMART" id="SM00305"/>
    </source>
</evidence>
<dbReference type="InterPro" id="IPR036098">
    <property type="entry name" value="Thymidylate_synthase_ThyX_sf"/>
</dbReference>
<dbReference type="GO" id="GO:0006231">
    <property type="term" value="P:dTMP biosynthetic process"/>
    <property type="evidence" value="ECO:0007669"/>
    <property type="project" value="InterPro"/>
</dbReference>
<reference evidence="3" key="1">
    <citation type="journal article" date="2021" name="Proc. Natl. Acad. Sci. U.S.A.">
        <title>A Catalog of Tens of Thousands of Viruses from Human Metagenomes Reveals Hidden Associations with Chronic Diseases.</title>
        <authorList>
            <person name="Tisza M.J."/>
            <person name="Buck C.B."/>
        </authorList>
    </citation>
    <scope>NUCLEOTIDE SEQUENCE</scope>
    <source>
        <strain evidence="3">CtVfb8</strain>
    </source>
</reference>
<dbReference type="PANTHER" id="PTHR34934">
    <property type="entry name" value="FLAVIN-DEPENDENT THYMIDYLATE SYNTHASE"/>
    <property type="match status" value="1"/>
</dbReference>
<protein>
    <submittedName>
        <fullName evidence="3">Hint (Hedgehog/Intein) domain C-terminal region</fullName>
    </submittedName>
</protein>
<dbReference type="InterPro" id="IPR003615">
    <property type="entry name" value="HNH_nuc"/>
</dbReference>
<dbReference type="Gene3D" id="1.10.30.50">
    <property type="match status" value="1"/>
</dbReference>
<sequence>MKMSDDPISKVYCVGNSKAIIRARWDNLYTFELEYPRFIHSEFMTHRCLTADTVLTFDLPSGSRGSKHRSYQITLGDFWDKWENGSSPHATRWGGVRRYDMKGRLNKMRLRSVDESTMEVTHTTITDCWKVGVKPVYKITAGDFSVTCTADHLILTDSGWKELQDIAVGRDKVYCNTRKKYTELRFDPYKKINGEWVSCWNKKVKPEVSERQGFRCADCGAENKPLEIHHVIPRYENPDLAFDINNVVALCQDCHKLRHSKQGWQGVSQCNVMAVEVDSIEYVGEEEVFDISVSSEYHNFLANGITVHNCFSRNASSSRAVPVERTIQNILNDPWVPSDVYKNCKGMQGKDIVNEEDYDIFCEEWQDAAFKAIEVAHKMIDNGFHKQHINRILEPFTKIKVIVTATEWSNFFDLRLSPDADPEIQHLAKAIKMAMNAVSNTYIYINAHGGRTLPYVNFDEMDAIDDLRILTLISAARCARVSYLNHDGSKPDILKDLTLAKRLIDSGHMTPFEHQCRYSFDTGFQYNLRDFQSARYMLDHGIDLSAP</sequence>
<organism evidence="3">
    <name type="scientific">Caudovirales sp. ctVfb8</name>
    <dbReference type="NCBI Taxonomy" id="2825766"/>
    <lineage>
        <taxon>Viruses</taxon>
        <taxon>Duplodnaviria</taxon>
        <taxon>Heunggongvirae</taxon>
        <taxon>Uroviricota</taxon>
        <taxon>Caudoviricetes</taxon>
    </lineage>
</organism>
<dbReference type="NCBIfam" id="TIGR01443">
    <property type="entry name" value="intein_Cterm"/>
    <property type="match status" value="1"/>
</dbReference>
<dbReference type="GO" id="GO:0008270">
    <property type="term" value="F:zinc ion binding"/>
    <property type="evidence" value="ECO:0007669"/>
    <property type="project" value="InterPro"/>
</dbReference>
<accession>A0A8S5V3B5</accession>
<dbReference type="GO" id="GO:0004519">
    <property type="term" value="F:endonuclease activity"/>
    <property type="evidence" value="ECO:0007669"/>
    <property type="project" value="InterPro"/>
</dbReference>
<dbReference type="GO" id="GO:0050660">
    <property type="term" value="F:flavin adenine dinucleotide binding"/>
    <property type="evidence" value="ECO:0007669"/>
    <property type="project" value="InterPro"/>
</dbReference>
<dbReference type="PANTHER" id="PTHR34934:SF1">
    <property type="entry name" value="FLAVIN-DEPENDENT THYMIDYLATE SYNTHASE"/>
    <property type="match status" value="1"/>
</dbReference>
<dbReference type="SMART" id="SM00305">
    <property type="entry name" value="HintC"/>
    <property type="match status" value="1"/>
</dbReference>
<dbReference type="SUPFAM" id="SSF51294">
    <property type="entry name" value="Hedgehog/intein (Hint) domain"/>
    <property type="match status" value="1"/>
</dbReference>
<proteinExistence type="predicted"/>
<dbReference type="SMART" id="SM00507">
    <property type="entry name" value="HNHc"/>
    <property type="match status" value="1"/>
</dbReference>
<dbReference type="CDD" id="cd00085">
    <property type="entry name" value="HNHc"/>
    <property type="match status" value="1"/>
</dbReference>
<dbReference type="Pfam" id="PF14890">
    <property type="entry name" value="Intein_splicing"/>
    <property type="match status" value="1"/>
</dbReference>
<dbReference type="GO" id="GO:0004799">
    <property type="term" value="F:thymidylate synthase activity"/>
    <property type="evidence" value="ECO:0007669"/>
    <property type="project" value="TreeGrafter"/>
</dbReference>
<dbReference type="Gene3D" id="2.170.16.10">
    <property type="entry name" value="Hedgehog/Intein (Hint) domain"/>
    <property type="match status" value="1"/>
</dbReference>
<dbReference type="GO" id="GO:0003676">
    <property type="term" value="F:nucleic acid binding"/>
    <property type="evidence" value="ECO:0007669"/>
    <property type="project" value="InterPro"/>
</dbReference>
<dbReference type="EMBL" id="BK016189">
    <property type="protein sequence ID" value="DAG01205.1"/>
    <property type="molecule type" value="Genomic_DNA"/>
</dbReference>
<dbReference type="PROSITE" id="PS50818">
    <property type="entry name" value="INTEIN_C_TER"/>
    <property type="match status" value="1"/>
</dbReference>
<dbReference type="GO" id="GO:0070402">
    <property type="term" value="F:NADPH binding"/>
    <property type="evidence" value="ECO:0007669"/>
    <property type="project" value="TreeGrafter"/>
</dbReference>
<dbReference type="InterPro" id="IPR003586">
    <property type="entry name" value="Hint_dom_C"/>
</dbReference>
<evidence type="ECO:0000259" key="2">
    <source>
        <dbReference type="SMART" id="SM00507"/>
    </source>
</evidence>
<dbReference type="InterPro" id="IPR030934">
    <property type="entry name" value="Intein_C"/>
</dbReference>
<name>A0A8S5V3B5_9CAUD</name>
<feature type="domain" description="Hint" evidence="1">
    <location>
        <begin position="269"/>
        <end position="315"/>
    </location>
</feature>
<dbReference type="Gene3D" id="3.30.1360.170">
    <property type="match status" value="1"/>
</dbReference>
<dbReference type="InterPro" id="IPR003669">
    <property type="entry name" value="Thymidylate_synthase_ThyX"/>
</dbReference>
<dbReference type="InterPro" id="IPR036844">
    <property type="entry name" value="Hint_dom_sf"/>
</dbReference>
<dbReference type="SUPFAM" id="SSF69796">
    <property type="entry name" value="Thymidylate synthase-complementing protein Thy1"/>
    <property type="match status" value="1"/>
</dbReference>